<dbReference type="Proteomes" id="UP001232973">
    <property type="component" value="Unassembled WGS sequence"/>
</dbReference>
<dbReference type="EMBL" id="JAUSTP010000058">
    <property type="protein sequence ID" value="MDQ0191594.1"/>
    <property type="molecule type" value="Genomic_DNA"/>
</dbReference>
<comment type="caution">
    <text evidence="1">The sequence shown here is derived from an EMBL/GenBank/DDBJ whole genome shotgun (WGS) entry which is preliminary data.</text>
</comment>
<reference evidence="1 2" key="1">
    <citation type="submission" date="2023-07" db="EMBL/GenBank/DDBJ databases">
        <title>Genomic Encyclopedia of Type Strains, Phase IV (KMG-IV): sequencing the most valuable type-strain genomes for metagenomic binning, comparative biology and taxonomic classification.</title>
        <authorList>
            <person name="Goeker M."/>
        </authorList>
    </citation>
    <scope>NUCLEOTIDE SEQUENCE [LARGE SCALE GENOMIC DNA]</scope>
    <source>
        <strain evidence="1 2">DSM 4006</strain>
    </source>
</reference>
<proteinExistence type="predicted"/>
<sequence>MGKANPEAVNQAYEKLLQAHHLVQDTVPVLTQCGPLQLLQDTGIFVGDKLSDITGLTAAYSDAIMRKE</sequence>
<keyword evidence="2" id="KW-1185">Reference proteome</keyword>
<accession>A0ABT9XMP9</accession>
<gene>
    <name evidence="1" type="ORF">J2S03_003465</name>
</gene>
<evidence type="ECO:0000313" key="2">
    <source>
        <dbReference type="Proteomes" id="UP001232973"/>
    </source>
</evidence>
<dbReference type="RefSeq" id="WP_274457027.1">
    <property type="nucleotide sequence ID" value="NZ_CP067097.1"/>
</dbReference>
<name>A0ABT9XMP9_9BACL</name>
<evidence type="ECO:0000313" key="1">
    <source>
        <dbReference type="EMBL" id="MDQ0191594.1"/>
    </source>
</evidence>
<protein>
    <submittedName>
        <fullName evidence="1">Uncharacterized protein</fullName>
    </submittedName>
</protein>
<organism evidence="1 2">
    <name type="scientific">Alicyclobacillus cycloheptanicus</name>
    <dbReference type="NCBI Taxonomy" id="1457"/>
    <lineage>
        <taxon>Bacteria</taxon>
        <taxon>Bacillati</taxon>
        <taxon>Bacillota</taxon>
        <taxon>Bacilli</taxon>
        <taxon>Bacillales</taxon>
        <taxon>Alicyclobacillaceae</taxon>
        <taxon>Alicyclobacillus</taxon>
    </lineage>
</organism>